<dbReference type="AlphaFoldDB" id="A0A450WJH5"/>
<evidence type="ECO:0000256" key="1">
    <source>
        <dbReference type="ARBA" id="ARBA00022722"/>
    </source>
</evidence>
<sequence length="143" mass="17091">MSSIRGKDTKPEMIVRRMVHGMGYRYRLHYKGLPGRPDLVFPGRRKVIFVHGCFWHMHDCDYGRVRPSTNSEFWEKKRRGTEERDKNNQNLLQQLGWEVLVIWECQTKKGKETLPGYLATFLEKGLRGRSDKLKFPHFRENMH</sequence>
<keyword evidence="5" id="KW-0234">DNA repair</keyword>
<accession>A0A450WJH5</accession>
<dbReference type="GO" id="GO:0004519">
    <property type="term" value="F:endonuclease activity"/>
    <property type="evidence" value="ECO:0007669"/>
    <property type="project" value="UniProtKB-KW"/>
</dbReference>
<dbReference type="GO" id="GO:0016787">
    <property type="term" value="F:hydrolase activity"/>
    <property type="evidence" value="ECO:0007669"/>
    <property type="project" value="UniProtKB-KW"/>
</dbReference>
<keyword evidence="2 7" id="KW-0255">Endonuclease</keyword>
<comment type="similarity">
    <text evidence="6">Belongs to the Vsr family.</text>
</comment>
<dbReference type="GO" id="GO:0006298">
    <property type="term" value="P:mismatch repair"/>
    <property type="evidence" value="ECO:0007669"/>
    <property type="project" value="InterPro"/>
</dbReference>
<organism evidence="7">
    <name type="scientific">Candidatus Kentrum sp. LFY</name>
    <dbReference type="NCBI Taxonomy" id="2126342"/>
    <lineage>
        <taxon>Bacteria</taxon>
        <taxon>Pseudomonadati</taxon>
        <taxon>Pseudomonadota</taxon>
        <taxon>Gammaproteobacteria</taxon>
        <taxon>Candidatus Kentrum</taxon>
    </lineage>
</organism>
<dbReference type="NCBIfam" id="TIGR00632">
    <property type="entry name" value="vsr"/>
    <property type="match status" value="1"/>
</dbReference>
<dbReference type="Pfam" id="PF03852">
    <property type="entry name" value="Vsr"/>
    <property type="match status" value="1"/>
</dbReference>
<dbReference type="CDD" id="cd00221">
    <property type="entry name" value="Vsr"/>
    <property type="match status" value="1"/>
</dbReference>
<gene>
    <name evidence="7" type="ORF">BECKLFY1418C_GA0070996_102925</name>
</gene>
<reference evidence="7" key="1">
    <citation type="submission" date="2019-02" db="EMBL/GenBank/DDBJ databases">
        <authorList>
            <person name="Gruber-Vodicka R. H."/>
            <person name="Seah K. B. B."/>
        </authorList>
    </citation>
    <scope>NUCLEOTIDE SEQUENCE</scope>
    <source>
        <strain evidence="7">BECK_BY7</strain>
    </source>
</reference>
<dbReference type="InterPro" id="IPR011335">
    <property type="entry name" value="Restrct_endonuc-II-like"/>
</dbReference>
<dbReference type="InterPro" id="IPR004603">
    <property type="entry name" value="DNA_mismatch_endonuc_vsr"/>
</dbReference>
<dbReference type="EMBL" id="CAADFN010000029">
    <property type="protein sequence ID" value="VFK17191.1"/>
    <property type="molecule type" value="Genomic_DNA"/>
</dbReference>
<evidence type="ECO:0000256" key="4">
    <source>
        <dbReference type="ARBA" id="ARBA00022801"/>
    </source>
</evidence>
<evidence type="ECO:0000256" key="3">
    <source>
        <dbReference type="ARBA" id="ARBA00022763"/>
    </source>
</evidence>
<keyword evidence="1" id="KW-0540">Nuclease</keyword>
<dbReference type="Gene3D" id="3.40.960.10">
    <property type="entry name" value="VSR Endonuclease"/>
    <property type="match status" value="1"/>
</dbReference>
<keyword evidence="4" id="KW-0378">Hydrolase</keyword>
<evidence type="ECO:0000256" key="5">
    <source>
        <dbReference type="ARBA" id="ARBA00023204"/>
    </source>
</evidence>
<proteinExistence type="inferred from homology"/>
<name>A0A450WJH5_9GAMM</name>
<evidence type="ECO:0000256" key="2">
    <source>
        <dbReference type="ARBA" id="ARBA00022759"/>
    </source>
</evidence>
<protein>
    <submittedName>
        <fullName evidence="7">T/G mismatch-specific endonuclease</fullName>
    </submittedName>
</protein>
<keyword evidence="3" id="KW-0227">DNA damage</keyword>
<evidence type="ECO:0000313" key="7">
    <source>
        <dbReference type="EMBL" id="VFK17191.1"/>
    </source>
</evidence>
<evidence type="ECO:0000256" key="6">
    <source>
        <dbReference type="ARBA" id="ARBA00029466"/>
    </source>
</evidence>
<dbReference type="SUPFAM" id="SSF52980">
    <property type="entry name" value="Restriction endonuclease-like"/>
    <property type="match status" value="1"/>
</dbReference>